<evidence type="ECO:0000313" key="3">
    <source>
        <dbReference type="Proteomes" id="UP000000763"/>
    </source>
</evidence>
<reference evidence="2" key="2">
    <citation type="submission" date="2002-06" db="EMBL/GenBank/DDBJ databases">
        <title>Oryza sativa nipponbare(GA3) genomic DNA, chromosome 6, BAC clone:OJ1212_H09.</title>
        <authorList>
            <person name="Sasaki T."/>
            <person name="Matsumoto T."/>
            <person name="Katayose Y."/>
        </authorList>
    </citation>
    <scope>NUCLEOTIDE SEQUENCE</scope>
</reference>
<accession>Q5Z5X1</accession>
<dbReference type="EMBL" id="AP003608">
    <property type="protein sequence ID" value="BAD53542.1"/>
    <property type="molecule type" value="Genomic_DNA"/>
</dbReference>
<reference evidence="3" key="3">
    <citation type="journal article" date="2005" name="Nature">
        <title>The map-based sequence of the rice genome.</title>
        <authorList>
            <consortium name="International rice genome sequencing project (IRGSP)"/>
            <person name="Matsumoto T."/>
            <person name="Wu J."/>
            <person name="Kanamori H."/>
            <person name="Katayose Y."/>
            <person name="Fujisawa M."/>
            <person name="Namiki N."/>
            <person name="Mizuno H."/>
            <person name="Yamamoto K."/>
            <person name="Antonio B.A."/>
            <person name="Baba T."/>
            <person name="Sakata K."/>
            <person name="Nagamura Y."/>
            <person name="Aoki H."/>
            <person name="Arikawa K."/>
            <person name="Arita K."/>
            <person name="Bito T."/>
            <person name="Chiden Y."/>
            <person name="Fujitsuka N."/>
            <person name="Fukunaka R."/>
            <person name="Hamada M."/>
            <person name="Harada C."/>
            <person name="Hayashi A."/>
            <person name="Hijishita S."/>
            <person name="Honda M."/>
            <person name="Hosokawa S."/>
            <person name="Ichikawa Y."/>
            <person name="Idonuma A."/>
            <person name="Iijima M."/>
            <person name="Ikeda M."/>
            <person name="Ikeno M."/>
            <person name="Ito K."/>
            <person name="Ito S."/>
            <person name="Ito T."/>
            <person name="Ito Y."/>
            <person name="Ito Y."/>
            <person name="Iwabuchi A."/>
            <person name="Kamiya K."/>
            <person name="Karasawa W."/>
            <person name="Kurita K."/>
            <person name="Katagiri S."/>
            <person name="Kikuta A."/>
            <person name="Kobayashi H."/>
            <person name="Kobayashi N."/>
            <person name="Machita K."/>
            <person name="Maehara T."/>
            <person name="Masukawa M."/>
            <person name="Mizubayashi T."/>
            <person name="Mukai Y."/>
            <person name="Nagasaki H."/>
            <person name="Nagata Y."/>
            <person name="Naito S."/>
            <person name="Nakashima M."/>
            <person name="Nakama Y."/>
            <person name="Nakamichi Y."/>
            <person name="Nakamura M."/>
            <person name="Meguro A."/>
            <person name="Negishi M."/>
            <person name="Ohta I."/>
            <person name="Ohta T."/>
            <person name="Okamoto M."/>
            <person name="Ono N."/>
            <person name="Saji S."/>
            <person name="Sakaguchi M."/>
            <person name="Sakai K."/>
            <person name="Shibata M."/>
            <person name="Shimokawa T."/>
            <person name="Song J."/>
            <person name="Takazaki Y."/>
            <person name="Terasawa K."/>
            <person name="Tsugane M."/>
            <person name="Tsuji K."/>
            <person name="Ueda S."/>
            <person name="Waki K."/>
            <person name="Yamagata H."/>
            <person name="Yamamoto M."/>
            <person name="Yamamoto S."/>
            <person name="Yamane H."/>
            <person name="Yoshiki S."/>
            <person name="Yoshihara R."/>
            <person name="Yukawa K."/>
            <person name="Zhong H."/>
            <person name="Yano M."/>
            <person name="Yuan Q."/>
            <person name="Ouyang S."/>
            <person name="Liu J."/>
            <person name="Jones K.M."/>
            <person name="Gansberger K."/>
            <person name="Moffat K."/>
            <person name="Hill J."/>
            <person name="Bera J."/>
            <person name="Fadrosh D."/>
            <person name="Jin S."/>
            <person name="Johri S."/>
            <person name="Kim M."/>
            <person name="Overton L."/>
            <person name="Reardon M."/>
            <person name="Tsitrin T."/>
            <person name="Vuong H."/>
            <person name="Weaver B."/>
            <person name="Ciecko A."/>
            <person name="Tallon L."/>
            <person name="Jackson J."/>
            <person name="Pai G."/>
            <person name="Aken S.V."/>
            <person name="Utterback T."/>
            <person name="Reidmuller S."/>
            <person name="Feldblyum T."/>
            <person name="Hsiao J."/>
            <person name="Zismann V."/>
            <person name="Iobst S."/>
            <person name="de Vazeille A.R."/>
            <person name="Buell C.R."/>
            <person name="Ying K."/>
            <person name="Li Y."/>
            <person name="Lu T."/>
            <person name="Huang Y."/>
            <person name="Zhao Q."/>
            <person name="Feng Q."/>
            <person name="Zhang L."/>
            <person name="Zhu J."/>
            <person name="Weng Q."/>
            <person name="Mu J."/>
            <person name="Lu Y."/>
            <person name="Fan D."/>
            <person name="Liu Y."/>
            <person name="Guan J."/>
            <person name="Zhang Y."/>
            <person name="Yu S."/>
            <person name="Liu X."/>
            <person name="Zhang Y."/>
            <person name="Hong G."/>
            <person name="Han B."/>
            <person name="Choisne N."/>
            <person name="Demange N."/>
            <person name="Orjeda G."/>
            <person name="Samain S."/>
            <person name="Cattolico L."/>
            <person name="Pelletier E."/>
            <person name="Couloux A."/>
            <person name="Segurens B."/>
            <person name="Wincker P."/>
            <person name="D'Hont A."/>
            <person name="Scarpelli C."/>
            <person name="Weissenbach J."/>
            <person name="Salanoubat M."/>
            <person name="Quetier F."/>
            <person name="Yu Y."/>
            <person name="Kim H.R."/>
            <person name="Rambo T."/>
            <person name="Currie J."/>
            <person name="Collura K."/>
            <person name="Luo M."/>
            <person name="Yang T."/>
            <person name="Ammiraju J.S.S."/>
            <person name="Engler F."/>
            <person name="Soderlund C."/>
            <person name="Wing R.A."/>
            <person name="Palmer L.E."/>
            <person name="de la Bastide M."/>
            <person name="Spiegel L."/>
            <person name="Nascimento L."/>
            <person name="Zutavern T."/>
            <person name="O'Shaughnessy A."/>
            <person name="Dike S."/>
            <person name="Dedhia N."/>
            <person name="Preston R."/>
            <person name="Balija V."/>
            <person name="McCombie W.R."/>
            <person name="Chow T."/>
            <person name="Chen H."/>
            <person name="Chung M."/>
            <person name="Chen C."/>
            <person name="Shaw J."/>
            <person name="Wu H."/>
            <person name="Hsiao K."/>
            <person name="Chao Y."/>
            <person name="Chu M."/>
            <person name="Cheng C."/>
            <person name="Hour A."/>
            <person name="Lee P."/>
            <person name="Lin S."/>
            <person name="Lin Y."/>
            <person name="Liou J."/>
            <person name="Liu S."/>
            <person name="Hsing Y."/>
            <person name="Raghuvanshi S."/>
            <person name="Mohanty A."/>
            <person name="Bharti A.K."/>
            <person name="Gaur A."/>
            <person name="Gupta V."/>
            <person name="Kumar D."/>
            <person name="Ravi V."/>
            <person name="Vij S."/>
            <person name="Kapur A."/>
            <person name="Khurana P."/>
            <person name="Khurana P."/>
            <person name="Khurana J.P."/>
            <person name="Tyagi A.K."/>
            <person name="Gaikwad K."/>
            <person name="Singh A."/>
            <person name="Dalal V."/>
            <person name="Srivastava S."/>
            <person name="Dixit A."/>
            <person name="Pal A.K."/>
            <person name="Ghazi I.A."/>
            <person name="Yadav M."/>
            <person name="Pandit A."/>
            <person name="Bhargava A."/>
            <person name="Sureshbabu K."/>
            <person name="Batra K."/>
            <person name="Sharma T.R."/>
            <person name="Mohapatra T."/>
            <person name="Singh N.K."/>
            <person name="Messing J."/>
            <person name="Nelson A.B."/>
            <person name="Fuks G."/>
            <person name="Kavchok S."/>
            <person name="Keizer G."/>
            <person name="Linton E."/>
            <person name="Llaca V."/>
            <person name="Song R."/>
            <person name="Tanyolac B."/>
            <person name="Young S."/>
            <person name="Ho-Il K."/>
            <person name="Hahn J.H."/>
            <person name="Sangsakoo G."/>
            <person name="Vanavichit A."/>
            <person name="de Mattos Luiz.A.T."/>
            <person name="Zimmer P.D."/>
            <person name="Malone G."/>
            <person name="Dellagostin O."/>
            <person name="de Oliveira A.C."/>
            <person name="Bevan M."/>
            <person name="Bancroft I."/>
            <person name="Minx P."/>
            <person name="Cordum H."/>
            <person name="Wilson R."/>
            <person name="Cheng Z."/>
            <person name="Jin W."/>
            <person name="Jiang J."/>
            <person name="Leong S.A."/>
            <person name="Iwama H."/>
            <person name="Gojobori T."/>
            <person name="Itoh T."/>
            <person name="Niimura Y."/>
            <person name="Fujii Y."/>
            <person name="Habara T."/>
            <person name="Sakai H."/>
            <person name="Sato Y."/>
            <person name="Wilson G."/>
            <person name="Kumar K."/>
            <person name="McCouch S."/>
            <person name="Juretic N."/>
            <person name="Hoen D."/>
            <person name="Wright S."/>
            <person name="Bruskiewich R."/>
            <person name="Bureau T."/>
            <person name="Miyao A."/>
            <person name="Hirochika H."/>
            <person name="Nishikawa T."/>
            <person name="Kadowaki K."/>
            <person name="Sugiura M."/>
            <person name="Burr B."/>
            <person name="Sasaki T."/>
        </authorList>
    </citation>
    <scope>NUCLEOTIDE SEQUENCE [LARGE SCALE GENOMIC DNA]</scope>
    <source>
        <strain evidence="3">cv. Nipponbare</strain>
    </source>
</reference>
<dbReference type="EMBL" id="AP005466">
    <property type="protein sequence ID" value="BAD54574.1"/>
    <property type="molecule type" value="Genomic_DNA"/>
</dbReference>
<reference evidence="1" key="1">
    <citation type="submission" date="2001-05" db="EMBL/GenBank/DDBJ databases">
        <title>Oryza sativa nipponbare(GA3) genomic DNA, chromosome 6, PAC clone:P0007G12.</title>
        <authorList>
            <person name="Sasaki T."/>
            <person name="Matsumoto T."/>
            <person name="Yamamoto K."/>
        </authorList>
    </citation>
    <scope>NUCLEOTIDE SEQUENCE</scope>
</reference>
<evidence type="ECO:0000313" key="1">
    <source>
        <dbReference type="EMBL" id="BAD53542.1"/>
    </source>
</evidence>
<name>Q5Z5X1_ORYSJ</name>
<dbReference type="Proteomes" id="UP000000763">
    <property type="component" value="Chromosome 6"/>
</dbReference>
<gene>
    <name evidence="2" type="ORF">OJ1212_H09.8</name>
    <name evidence="1" type="ORF">P0007G12.24</name>
</gene>
<sequence length="50" mass="5782">MGCCMMISMLMEPLPERREGGRPQKTMTIQWREAILGITMDGGQNRHYLI</sequence>
<proteinExistence type="predicted"/>
<dbReference type="AlphaFoldDB" id="Q5Z5X1"/>
<reference evidence="3" key="4">
    <citation type="journal article" date="2008" name="Nucleic Acids Res.">
        <title>The rice annotation project database (RAP-DB): 2008 update.</title>
        <authorList>
            <consortium name="The rice annotation project (RAP)"/>
        </authorList>
    </citation>
    <scope>GENOME REANNOTATION</scope>
    <source>
        <strain evidence="3">cv. Nipponbare</strain>
    </source>
</reference>
<evidence type="ECO:0000313" key="2">
    <source>
        <dbReference type="EMBL" id="BAD54574.1"/>
    </source>
</evidence>
<organism evidence="2 3">
    <name type="scientific">Oryza sativa subsp. japonica</name>
    <name type="common">Rice</name>
    <dbReference type="NCBI Taxonomy" id="39947"/>
    <lineage>
        <taxon>Eukaryota</taxon>
        <taxon>Viridiplantae</taxon>
        <taxon>Streptophyta</taxon>
        <taxon>Embryophyta</taxon>
        <taxon>Tracheophyta</taxon>
        <taxon>Spermatophyta</taxon>
        <taxon>Magnoliopsida</taxon>
        <taxon>Liliopsida</taxon>
        <taxon>Poales</taxon>
        <taxon>Poaceae</taxon>
        <taxon>BOP clade</taxon>
        <taxon>Oryzoideae</taxon>
        <taxon>Oryzeae</taxon>
        <taxon>Oryzinae</taxon>
        <taxon>Oryza</taxon>
        <taxon>Oryza sativa</taxon>
    </lineage>
</organism>
<protein>
    <submittedName>
        <fullName evidence="2">Uncharacterized protein</fullName>
    </submittedName>
</protein>